<accession>A0ABR4LS82</accession>
<evidence type="ECO:0008006" key="4">
    <source>
        <dbReference type="Google" id="ProtNLM"/>
    </source>
</evidence>
<protein>
    <recommendedName>
        <fullName evidence="4">C2H2-type domain-containing protein</fullName>
    </recommendedName>
</protein>
<keyword evidence="3" id="KW-1185">Reference proteome</keyword>
<organism evidence="2 3">
    <name type="scientific">Aspergillus lucknowensis</name>
    <dbReference type="NCBI Taxonomy" id="176173"/>
    <lineage>
        <taxon>Eukaryota</taxon>
        <taxon>Fungi</taxon>
        <taxon>Dikarya</taxon>
        <taxon>Ascomycota</taxon>
        <taxon>Pezizomycotina</taxon>
        <taxon>Eurotiomycetes</taxon>
        <taxon>Eurotiomycetidae</taxon>
        <taxon>Eurotiales</taxon>
        <taxon>Aspergillaceae</taxon>
        <taxon>Aspergillus</taxon>
        <taxon>Aspergillus subgen. Nidulantes</taxon>
    </lineage>
</organism>
<dbReference type="GeneID" id="98144156"/>
<dbReference type="RefSeq" id="XP_070886388.1">
    <property type="nucleotide sequence ID" value="XM_071029084.1"/>
</dbReference>
<dbReference type="PANTHER" id="PTHR38167:SF1">
    <property type="entry name" value="C2H2-TYPE DOMAIN-CONTAINING PROTEIN"/>
    <property type="match status" value="1"/>
</dbReference>
<sequence length="235" mass="26322">MAYTEPLPTTNQLDALLSGIDCLTDQRVRDILREVLKASPHAQQIAAERLLIDPRKKRSEALSDAMAEAGVPVSNPSFGSESDEDGSDGSADEDSEIEYLGSSTRVQMPPGIVIPPGPHPSTTDLDPARLKRVVPRYSFCSNCEQEFDVTENSSKACTYHPLDCEPTGDDLWVDNDFGIEDTPELRKQYPHCYEFECCGDTLEENPKGCETGWHEEGEYERPKKVYRTYHCQPEF</sequence>
<dbReference type="PANTHER" id="PTHR38167">
    <property type="entry name" value="C2H2-TYPE DOMAIN-CONTAINING PROTEIN"/>
    <property type="match status" value="1"/>
</dbReference>
<evidence type="ECO:0000313" key="3">
    <source>
        <dbReference type="Proteomes" id="UP001610432"/>
    </source>
</evidence>
<name>A0ABR4LS82_9EURO</name>
<dbReference type="Proteomes" id="UP001610432">
    <property type="component" value="Unassembled WGS sequence"/>
</dbReference>
<evidence type="ECO:0000313" key="2">
    <source>
        <dbReference type="EMBL" id="KAL2867409.1"/>
    </source>
</evidence>
<reference evidence="2 3" key="1">
    <citation type="submission" date="2024-07" db="EMBL/GenBank/DDBJ databases">
        <title>Section-level genome sequencing and comparative genomics of Aspergillus sections Usti and Cavernicolus.</title>
        <authorList>
            <consortium name="Lawrence Berkeley National Laboratory"/>
            <person name="Nybo J.L."/>
            <person name="Vesth T.C."/>
            <person name="Theobald S."/>
            <person name="Frisvad J.C."/>
            <person name="Larsen T.O."/>
            <person name="Kjaerboelling I."/>
            <person name="Rothschild-Mancinelli K."/>
            <person name="Lyhne E.K."/>
            <person name="Kogle M.E."/>
            <person name="Barry K."/>
            <person name="Clum A."/>
            <person name="Na H."/>
            <person name="Ledsgaard L."/>
            <person name="Lin J."/>
            <person name="Lipzen A."/>
            <person name="Kuo A."/>
            <person name="Riley R."/>
            <person name="Mondo S."/>
            <person name="Labutti K."/>
            <person name="Haridas S."/>
            <person name="Pangalinan J."/>
            <person name="Salamov A.A."/>
            <person name="Simmons B.A."/>
            <person name="Magnuson J.K."/>
            <person name="Chen J."/>
            <person name="Drula E."/>
            <person name="Henrissat B."/>
            <person name="Wiebenga A."/>
            <person name="Lubbers R.J."/>
            <person name="Gomes A.C."/>
            <person name="Macurrencykelacurrency M.R."/>
            <person name="Stajich J."/>
            <person name="Grigoriev I.V."/>
            <person name="Mortensen U.H."/>
            <person name="De Vries R.P."/>
            <person name="Baker S.E."/>
            <person name="Andersen M.R."/>
        </authorList>
    </citation>
    <scope>NUCLEOTIDE SEQUENCE [LARGE SCALE GENOMIC DNA]</scope>
    <source>
        <strain evidence="2 3">CBS 449.75</strain>
    </source>
</reference>
<gene>
    <name evidence="2" type="ORF">BJX67DRAFT_353043</name>
</gene>
<evidence type="ECO:0000256" key="1">
    <source>
        <dbReference type="SAM" id="MobiDB-lite"/>
    </source>
</evidence>
<feature type="region of interest" description="Disordered" evidence="1">
    <location>
        <begin position="61"/>
        <end position="126"/>
    </location>
</feature>
<feature type="compositionally biased region" description="Acidic residues" evidence="1">
    <location>
        <begin position="81"/>
        <end position="97"/>
    </location>
</feature>
<comment type="caution">
    <text evidence="2">The sequence shown here is derived from an EMBL/GenBank/DDBJ whole genome shotgun (WGS) entry which is preliminary data.</text>
</comment>
<dbReference type="EMBL" id="JBFXLQ010000019">
    <property type="protein sequence ID" value="KAL2867409.1"/>
    <property type="molecule type" value="Genomic_DNA"/>
</dbReference>
<proteinExistence type="predicted"/>